<organism evidence="3 4">
    <name type="scientific">Oidiodendron maius (strain Zn)</name>
    <dbReference type="NCBI Taxonomy" id="913774"/>
    <lineage>
        <taxon>Eukaryota</taxon>
        <taxon>Fungi</taxon>
        <taxon>Dikarya</taxon>
        <taxon>Ascomycota</taxon>
        <taxon>Pezizomycotina</taxon>
        <taxon>Leotiomycetes</taxon>
        <taxon>Leotiomycetes incertae sedis</taxon>
        <taxon>Myxotrichaceae</taxon>
        <taxon>Oidiodendron</taxon>
    </lineage>
</organism>
<dbReference type="PANTHER" id="PTHR18934">
    <property type="entry name" value="ATP-DEPENDENT RNA HELICASE"/>
    <property type="match status" value="1"/>
</dbReference>
<dbReference type="AlphaFoldDB" id="A0A0C3DWA4"/>
<evidence type="ECO:0000313" key="4">
    <source>
        <dbReference type="Proteomes" id="UP000054321"/>
    </source>
</evidence>
<dbReference type="Gene3D" id="3.40.50.300">
    <property type="entry name" value="P-loop containing nucleotide triphosphate hydrolases"/>
    <property type="match status" value="1"/>
</dbReference>
<dbReference type="GO" id="GO:0071013">
    <property type="term" value="C:catalytic step 2 spliceosome"/>
    <property type="evidence" value="ECO:0007669"/>
    <property type="project" value="TreeGrafter"/>
</dbReference>
<feature type="region of interest" description="Disordered" evidence="2">
    <location>
        <begin position="1"/>
        <end position="153"/>
    </location>
</feature>
<reference evidence="4" key="2">
    <citation type="submission" date="2015-01" db="EMBL/GenBank/DDBJ databases">
        <title>Evolutionary Origins and Diversification of the Mycorrhizal Mutualists.</title>
        <authorList>
            <consortium name="DOE Joint Genome Institute"/>
            <consortium name="Mycorrhizal Genomics Consortium"/>
            <person name="Kohler A."/>
            <person name="Kuo A."/>
            <person name="Nagy L.G."/>
            <person name="Floudas D."/>
            <person name="Copeland A."/>
            <person name="Barry K.W."/>
            <person name="Cichocki N."/>
            <person name="Veneault-Fourrey C."/>
            <person name="LaButti K."/>
            <person name="Lindquist E.A."/>
            <person name="Lipzen A."/>
            <person name="Lundell T."/>
            <person name="Morin E."/>
            <person name="Murat C."/>
            <person name="Riley R."/>
            <person name="Ohm R."/>
            <person name="Sun H."/>
            <person name="Tunlid A."/>
            <person name="Henrissat B."/>
            <person name="Grigoriev I.V."/>
            <person name="Hibbett D.S."/>
            <person name="Martin F."/>
        </authorList>
    </citation>
    <scope>NUCLEOTIDE SEQUENCE [LARGE SCALE GENOMIC DNA]</scope>
    <source>
        <strain evidence="4">Zn</strain>
    </source>
</reference>
<sequence length="408" mass="47720">MAAKKYALVSMEDEDLGPARVVERKREKRRHGEKSSSSRRDKSHRERSRSPRREPVHRTKTIRRPDNGADFEDRWGDVEYSSEDEQAEFEESAPKRMKVGHVEEDENISEGERERRKDQAEKEAFAKRLQSKDADKTKKIVEDRSSTRDGNLLAQRRALAEDAAARSAALPDLRERSRQEYLKKRETERLALLRKQVADETAELKSGVRLSEREKAEFAKNREVLRIAEERLRIDDHLDGYAMPEDYITEKGKIDRKKKEDAMYKRYVDRDEYGQEKYITEHDEWEREQTEKAKAQIKIAERVDGEYDYVLDEEQGIKWVMDSKLAGEGLGQSKEERFLAEQLKAAEKKALSMEETRKSLPIYAYRDQFLAALEEYQILVIVGETGSGKTTQLPQYLHEAGYDMYIDE</sequence>
<keyword evidence="4" id="KW-1185">Reference proteome</keyword>
<comment type="catalytic activity">
    <reaction evidence="1">
        <text>ATP + H2O = ADP + phosphate + H(+)</text>
        <dbReference type="Rhea" id="RHEA:13065"/>
        <dbReference type="ChEBI" id="CHEBI:15377"/>
        <dbReference type="ChEBI" id="CHEBI:15378"/>
        <dbReference type="ChEBI" id="CHEBI:30616"/>
        <dbReference type="ChEBI" id="CHEBI:43474"/>
        <dbReference type="ChEBI" id="CHEBI:456216"/>
        <dbReference type="EC" id="3.6.4.13"/>
    </reaction>
</comment>
<dbReference type="PANTHER" id="PTHR18934:SF83">
    <property type="entry name" value="PRE-MRNA-SPLICING FACTOR ATP-DEPENDENT RNA HELICASE DHX16"/>
    <property type="match status" value="1"/>
</dbReference>
<name>A0A0C3DWA4_OIDMZ</name>
<gene>
    <name evidence="3" type="ORF">OIDMADRAFT_141972</name>
</gene>
<feature type="compositionally biased region" description="Basic and acidic residues" evidence="2">
    <location>
        <begin position="33"/>
        <end position="77"/>
    </location>
</feature>
<dbReference type="OrthoDB" id="10253254at2759"/>
<dbReference type="InterPro" id="IPR027417">
    <property type="entry name" value="P-loop_NTPase"/>
</dbReference>
<reference evidence="3 4" key="1">
    <citation type="submission" date="2014-04" db="EMBL/GenBank/DDBJ databases">
        <authorList>
            <consortium name="DOE Joint Genome Institute"/>
            <person name="Kuo A."/>
            <person name="Martino E."/>
            <person name="Perotto S."/>
            <person name="Kohler A."/>
            <person name="Nagy L.G."/>
            <person name="Floudas D."/>
            <person name="Copeland A."/>
            <person name="Barry K.W."/>
            <person name="Cichocki N."/>
            <person name="Veneault-Fourrey C."/>
            <person name="LaButti K."/>
            <person name="Lindquist E.A."/>
            <person name="Lipzen A."/>
            <person name="Lundell T."/>
            <person name="Morin E."/>
            <person name="Murat C."/>
            <person name="Sun H."/>
            <person name="Tunlid A."/>
            <person name="Henrissat B."/>
            <person name="Grigoriev I.V."/>
            <person name="Hibbett D.S."/>
            <person name="Martin F."/>
            <person name="Nordberg H.P."/>
            <person name="Cantor M.N."/>
            <person name="Hua S.X."/>
        </authorList>
    </citation>
    <scope>NUCLEOTIDE SEQUENCE [LARGE SCALE GENOMIC DNA]</scope>
    <source>
        <strain evidence="3 4">Zn</strain>
    </source>
</reference>
<dbReference type="EMBL" id="KN832871">
    <property type="protein sequence ID" value="KIN06388.1"/>
    <property type="molecule type" value="Genomic_DNA"/>
</dbReference>
<dbReference type="InParanoid" id="A0A0C3DWA4"/>
<evidence type="ECO:0008006" key="5">
    <source>
        <dbReference type="Google" id="ProtNLM"/>
    </source>
</evidence>
<dbReference type="STRING" id="913774.A0A0C3DWA4"/>
<evidence type="ECO:0000256" key="2">
    <source>
        <dbReference type="SAM" id="MobiDB-lite"/>
    </source>
</evidence>
<feature type="compositionally biased region" description="Basic and acidic residues" evidence="2">
    <location>
        <begin position="110"/>
        <end position="147"/>
    </location>
</feature>
<dbReference type="Proteomes" id="UP000054321">
    <property type="component" value="Unassembled WGS sequence"/>
</dbReference>
<evidence type="ECO:0000256" key="1">
    <source>
        <dbReference type="ARBA" id="ARBA00047984"/>
    </source>
</evidence>
<accession>A0A0C3DWA4</accession>
<protein>
    <recommendedName>
        <fullName evidence="5">Helicase ATP-binding domain-containing protein</fullName>
    </recommendedName>
</protein>
<dbReference type="SUPFAM" id="SSF52540">
    <property type="entry name" value="P-loop containing nucleoside triphosphate hydrolases"/>
    <property type="match status" value="1"/>
</dbReference>
<proteinExistence type="predicted"/>
<feature type="compositionally biased region" description="Acidic residues" evidence="2">
    <location>
        <begin position="80"/>
        <end position="91"/>
    </location>
</feature>
<evidence type="ECO:0000313" key="3">
    <source>
        <dbReference type="EMBL" id="KIN06388.1"/>
    </source>
</evidence>
<dbReference type="HOGENOM" id="CLU_040322_0_0_1"/>
<dbReference type="GO" id="GO:0003724">
    <property type="term" value="F:RNA helicase activity"/>
    <property type="evidence" value="ECO:0007669"/>
    <property type="project" value="UniProtKB-EC"/>
</dbReference>
<dbReference type="GO" id="GO:0003723">
    <property type="term" value="F:RNA binding"/>
    <property type="evidence" value="ECO:0007669"/>
    <property type="project" value="TreeGrafter"/>
</dbReference>